<comment type="caution">
    <text evidence="2">The sequence shown here is derived from an EMBL/GenBank/DDBJ whole genome shotgun (WGS) entry which is preliminary data.</text>
</comment>
<dbReference type="EMBL" id="JAPFFK010000012">
    <property type="protein sequence ID" value="KAJ6732398.1"/>
    <property type="molecule type" value="Genomic_DNA"/>
</dbReference>
<keyword evidence="2" id="KW-0223">Dioxygenase</keyword>
<evidence type="ECO:0000313" key="3">
    <source>
        <dbReference type="Proteomes" id="UP001151532"/>
    </source>
</evidence>
<accession>A0A9Q0UMA6</accession>
<evidence type="ECO:0000313" key="2">
    <source>
        <dbReference type="EMBL" id="KAJ6732398.1"/>
    </source>
</evidence>
<dbReference type="AlphaFoldDB" id="A0A9Q0UMA6"/>
<keyword evidence="2" id="KW-0560">Oxidoreductase</keyword>
<dbReference type="OrthoDB" id="288590at2759"/>
<evidence type="ECO:0000256" key="1">
    <source>
        <dbReference type="SAM" id="MobiDB-lite"/>
    </source>
</evidence>
<dbReference type="Proteomes" id="UP001151532">
    <property type="component" value="Chromosome 18"/>
</dbReference>
<feature type="region of interest" description="Disordered" evidence="1">
    <location>
        <begin position="1"/>
        <end position="21"/>
    </location>
</feature>
<name>A0A9Q0UMA6_SALPP</name>
<proteinExistence type="predicted"/>
<protein>
    <submittedName>
        <fullName evidence="2">2-OXOGLUTARATE-DEPENDENT DIOXYGENASE AOP1-RELATED</fullName>
    </submittedName>
</protein>
<dbReference type="GO" id="GO:0051213">
    <property type="term" value="F:dioxygenase activity"/>
    <property type="evidence" value="ECO:0007669"/>
    <property type="project" value="UniProtKB-KW"/>
</dbReference>
<gene>
    <name evidence="2" type="ORF">OIU79_003503</name>
</gene>
<reference evidence="2" key="2">
    <citation type="journal article" date="2023" name="Int. J. Mol. Sci.">
        <title>De Novo Assembly and Annotation of 11 Diverse Shrub Willow (Salix) Genomes Reveals Novel Gene Organization in Sex-Linked Regions.</title>
        <authorList>
            <person name="Hyden B."/>
            <person name="Feng K."/>
            <person name="Yates T.B."/>
            <person name="Jawdy S."/>
            <person name="Cereghino C."/>
            <person name="Smart L.B."/>
            <person name="Muchero W."/>
        </authorList>
    </citation>
    <scope>NUCLEOTIDE SEQUENCE</scope>
    <source>
        <tissue evidence="2">Shoot tip</tissue>
    </source>
</reference>
<sequence>MERHSHMEQPKLLATEEARTESNRVGAQITLLQNKHHTERIGSENERIGSEMAAKVEIPFLDISVEALEGLETKSEKWKGTIPTSLREEIFVALKTLFDLPEETKNKHVNPRPYRSYLGKCPVIPFHESFGVDEAPTLDASQAFTTLMWPEGNPSFW</sequence>
<keyword evidence="3" id="KW-1185">Reference proteome</keyword>
<dbReference type="SUPFAM" id="SSF51197">
    <property type="entry name" value="Clavaminate synthase-like"/>
    <property type="match status" value="1"/>
</dbReference>
<organism evidence="2 3">
    <name type="scientific">Salix purpurea</name>
    <name type="common">Purple osier willow</name>
    <dbReference type="NCBI Taxonomy" id="77065"/>
    <lineage>
        <taxon>Eukaryota</taxon>
        <taxon>Viridiplantae</taxon>
        <taxon>Streptophyta</taxon>
        <taxon>Embryophyta</taxon>
        <taxon>Tracheophyta</taxon>
        <taxon>Spermatophyta</taxon>
        <taxon>Magnoliopsida</taxon>
        <taxon>eudicotyledons</taxon>
        <taxon>Gunneridae</taxon>
        <taxon>Pentapetalae</taxon>
        <taxon>rosids</taxon>
        <taxon>fabids</taxon>
        <taxon>Malpighiales</taxon>
        <taxon>Salicaceae</taxon>
        <taxon>Saliceae</taxon>
        <taxon>Salix</taxon>
    </lineage>
</organism>
<reference evidence="2" key="1">
    <citation type="submission" date="2022-11" db="EMBL/GenBank/DDBJ databases">
        <authorList>
            <person name="Hyden B.L."/>
            <person name="Feng K."/>
            <person name="Yates T."/>
            <person name="Jawdy S."/>
            <person name="Smart L.B."/>
            <person name="Muchero W."/>
        </authorList>
    </citation>
    <scope>NUCLEOTIDE SEQUENCE</scope>
    <source>
        <tissue evidence="2">Shoot tip</tissue>
    </source>
</reference>